<evidence type="ECO:0000256" key="8">
    <source>
        <dbReference type="SAM" id="MobiDB-lite"/>
    </source>
</evidence>
<keyword evidence="7" id="KW-0472">Membrane</keyword>
<dbReference type="OrthoDB" id="46189at2759"/>
<evidence type="ECO:0000256" key="1">
    <source>
        <dbReference type="ARBA" id="ARBA00004395"/>
    </source>
</evidence>
<dbReference type="GO" id="GO:0015031">
    <property type="term" value="P:protein transport"/>
    <property type="evidence" value="ECO:0007669"/>
    <property type="project" value="UniProtKB-KW"/>
</dbReference>
<comment type="similarity">
    <text evidence="2">Belongs to the COG1 family.</text>
</comment>
<evidence type="ECO:0000256" key="7">
    <source>
        <dbReference type="ARBA" id="ARBA00023136"/>
    </source>
</evidence>
<dbReference type="AlphaFoldDB" id="A0A9P4R128"/>
<evidence type="ECO:0000313" key="9">
    <source>
        <dbReference type="EMBL" id="KAF2734858.1"/>
    </source>
</evidence>
<dbReference type="GO" id="GO:0006891">
    <property type="term" value="P:intra-Golgi vesicle-mediated transport"/>
    <property type="evidence" value="ECO:0007669"/>
    <property type="project" value="InterPro"/>
</dbReference>
<name>A0A9P4R128_9PLEO</name>
<organism evidence="9 10">
    <name type="scientific">Polyplosphaeria fusca</name>
    <dbReference type="NCBI Taxonomy" id="682080"/>
    <lineage>
        <taxon>Eukaryota</taxon>
        <taxon>Fungi</taxon>
        <taxon>Dikarya</taxon>
        <taxon>Ascomycota</taxon>
        <taxon>Pezizomycotina</taxon>
        <taxon>Dothideomycetes</taxon>
        <taxon>Pleosporomycetidae</taxon>
        <taxon>Pleosporales</taxon>
        <taxon>Tetraplosphaeriaceae</taxon>
        <taxon>Polyplosphaeria</taxon>
    </lineage>
</organism>
<keyword evidence="10" id="KW-1185">Reference proteome</keyword>
<comment type="subcellular location">
    <subcellularLocation>
        <location evidence="1">Golgi apparatus membrane</location>
        <topology evidence="1">Peripheral membrane protein</topology>
    </subcellularLocation>
</comment>
<keyword evidence="4" id="KW-0813">Transport</keyword>
<evidence type="ECO:0000256" key="2">
    <source>
        <dbReference type="ARBA" id="ARBA00006653"/>
    </source>
</evidence>
<dbReference type="Pfam" id="PF08700">
    <property type="entry name" value="VPS51_Exo84_N"/>
    <property type="match status" value="1"/>
</dbReference>
<gene>
    <name evidence="9" type="ORF">EJ04DRAFT_465806</name>
</gene>
<evidence type="ECO:0000256" key="6">
    <source>
        <dbReference type="ARBA" id="ARBA00023034"/>
    </source>
</evidence>
<keyword evidence="6" id="KW-0333">Golgi apparatus</keyword>
<dbReference type="PANTHER" id="PTHR31658:SF0">
    <property type="entry name" value="CONSERVED OLIGOMERIC GOLGI COMPLEX SUBUNIT 1"/>
    <property type="match status" value="1"/>
</dbReference>
<accession>A0A9P4R128</accession>
<evidence type="ECO:0000313" key="10">
    <source>
        <dbReference type="Proteomes" id="UP000799444"/>
    </source>
</evidence>
<dbReference type="GO" id="GO:0000139">
    <property type="term" value="C:Golgi membrane"/>
    <property type="evidence" value="ECO:0007669"/>
    <property type="project" value="UniProtKB-SubCell"/>
</dbReference>
<evidence type="ECO:0000256" key="4">
    <source>
        <dbReference type="ARBA" id="ARBA00022448"/>
    </source>
</evidence>
<proteinExistence type="inferred from homology"/>
<sequence length="784" mass="87857">MATEAPDPRGFKSWEDAFQYPIPVVRKLETQLRSNAGDNREKLRSLVGASYRSLLDTAETIIDMEVRMEQVEAKLAKMGQNCNSRGLDRITDNTTRMDTHNRSRDLERYTLASQLAVLRNCPIAMARLMRTGGSYLLIAKVLVVSRLIHKGLSQSKSKPPIVDQIWDKLVVMRSKLLRRINKHLATTSADSPTLVETMCAYSLATSSTPTDVLRHFHTVRKDEVAKTVQRNDDLAKHGIEALRLCIQTCQDTQAIFPRRLADSLAKLKAQPLALDQDVRALYELNLDIHDRWMGEEARNYTPQPRHDELQRPEAERLLHKFSKEAIFEFLAGIKAALKKTDQLQEVASLRQELIETWLVSGSRMAGVKSANVLDDLRDAMNHQLEFIVRSRSRDLKVVVAELNSSLSQSGSGDENSSNVLWKAAPTSASLSNGAQSFKATVSNTHQGRDDDVIRVASRYDAWMDSVLEVKGIIKSMKETRWDDTFTDDIDDSDDDFGDSKHTLLSDDDPHLLEEVTQEALGDALNNLGQSFEQIIAKSSEAQNDASVTQAVFILRVVREISDRMPRLRLQDRSTPPRTPFTADLVKPLQTVLAQQILQSSTKTYAESCVQYLQVKSQSNILWEGNPPIPAQPSPSAFRFLQSLTKSMASYGSDLWAPESVYVLKDMAQNRVESVWRANLETLKDMRDVAEASSETDTNGDGNGDAEVKEETEGDSQDTAEVKRQKLKQLLFDILYVQRYTGASSPDLVDAVGAASEVDEAMLSRVKEKAADYGRKTYLLFALLC</sequence>
<dbReference type="Proteomes" id="UP000799444">
    <property type="component" value="Unassembled WGS sequence"/>
</dbReference>
<dbReference type="GO" id="GO:0017119">
    <property type="term" value="C:Golgi transport complex"/>
    <property type="evidence" value="ECO:0007669"/>
    <property type="project" value="InterPro"/>
</dbReference>
<feature type="region of interest" description="Disordered" evidence="8">
    <location>
        <begin position="689"/>
        <end position="719"/>
    </location>
</feature>
<protein>
    <recommendedName>
        <fullName evidence="3">Conserved oligomeric Golgi complex subunit 1</fullName>
    </recommendedName>
</protein>
<evidence type="ECO:0000256" key="5">
    <source>
        <dbReference type="ARBA" id="ARBA00022927"/>
    </source>
</evidence>
<dbReference type="EMBL" id="ML996142">
    <property type="protein sequence ID" value="KAF2734858.1"/>
    <property type="molecule type" value="Genomic_DNA"/>
</dbReference>
<dbReference type="PANTHER" id="PTHR31658">
    <property type="entry name" value="CONSERVED OLIGOMERIC GOLGI COMPLEX SUBUNIT 1"/>
    <property type="match status" value="1"/>
</dbReference>
<dbReference type="InterPro" id="IPR033370">
    <property type="entry name" value="COG1"/>
</dbReference>
<reference evidence="9" key="1">
    <citation type="journal article" date="2020" name="Stud. Mycol.">
        <title>101 Dothideomycetes genomes: a test case for predicting lifestyles and emergence of pathogens.</title>
        <authorList>
            <person name="Haridas S."/>
            <person name="Albert R."/>
            <person name="Binder M."/>
            <person name="Bloem J."/>
            <person name="Labutti K."/>
            <person name="Salamov A."/>
            <person name="Andreopoulos B."/>
            <person name="Baker S."/>
            <person name="Barry K."/>
            <person name="Bills G."/>
            <person name="Bluhm B."/>
            <person name="Cannon C."/>
            <person name="Castanera R."/>
            <person name="Culley D."/>
            <person name="Daum C."/>
            <person name="Ezra D."/>
            <person name="Gonzalez J."/>
            <person name="Henrissat B."/>
            <person name="Kuo A."/>
            <person name="Liang C."/>
            <person name="Lipzen A."/>
            <person name="Lutzoni F."/>
            <person name="Magnuson J."/>
            <person name="Mondo S."/>
            <person name="Nolan M."/>
            <person name="Ohm R."/>
            <person name="Pangilinan J."/>
            <person name="Park H.-J."/>
            <person name="Ramirez L."/>
            <person name="Alfaro M."/>
            <person name="Sun H."/>
            <person name="Tritt A."/>
            <person name="Yoshinaga Y."/>
            <person name="Zwiers L.-H."/>
            <person name="Turgeon B."/>
            <person name="Goodwin S."/>
            <person name="Spatafora J."/>
            <person name="Crous P."/>
            <person name="Grigoriev I."/>
        </authorList>
    </citation>
    <scope>NUCLEOTIDE SEQUENCE</scope>
    <source>
        <strain evidence="9">CBS 125425</strain>
    </source>
</reference>
<keyword evidence="5" id="KW-0653">Protein transport</keyword>
<evidence type="ECO:0000256" key="3">
    <source>
        <dbReference type="ARBA" id="ARBA00020978"/>
    </source>
</evidence>
<comment type="caution">
    <text evidence="9">The sequence shown here is derived from an EMBL/GenBank/DDBJ whole genome shotgun (WGS) entry which is preliminary data.</text>
</comment>